<dbReference type="Proteomes" id="UP001205357">
    <property type="component" value="Unassembled WGS sequence"/>
</dbReference>
<reference evidence="1 2" key="1">
    <citation type="submission" date="2022-04" db="EMBL/GenBank/DDBJ databases">
        <title>Proposal of a three novel species of Scandinavium, Scandinavium hiltneri, Scandinavium manionii, Scandinavium tedordense.</title>
        <authorList>
            <person name="Maddock D.W."/>
            <person name="Brady C.L."/>
            <person name="Denman S."/>
            <person name="Arnold D."/>
        </authorList>
    </citation>
    <scope>NUCLEOTIDE SEQUENCE [LARGE SCALE GENOMIC DNA]</scope>
    <source>
        <strain evidence="1 2">H11S7</strain>
    </source>
</reference>
<evidence type="ECO:0000313" key="2">
    <source>
        <dbReference type="Proteomes" id="UP001205357"/>
    </source>
</evidence>
<sequence length="147" mass="16404">MTTLLPPDGDLLTIPFSASTDFLDLADCCDRFAATLIECDSDDNVYKLALLGRLSSCLALLAPTLNDAIPPHLVERLTVDKLPEPQPYCDPDHEALCEYCQTLTQLLSQQALLPDAERTLRALLCELVWMFAADMKAPRWERQSAEH</sequence>
<proteinExistence type="predicted"/>
<keyword evidence="2" id="KW-1185">Reference proteome</keyword>
<accession>A0ABT2E561</accession>
<gene>
    <name evidence="1" type="ORF">MUU47_17595</name>
</gene>
<name>A0ABT2E561_9ENTR</name>
<dbReference type="RefSeq" id="WP_258989460.1">
    <property type="nucleotide sequence ID" value="NZ_JALIGE010000076.1"/>
</dbReference>
<evidence type="ECO:0000313" key="1">
    <source>
        <dbReference type="EMBL" id="MCS2162902.1"/>
    </source>
</evidence>
<comment type="caution">
    <text evidence="1">The sequence shown here is derived from an EMBL/GenBank/DDBJ whole genome shotgun (WGS) entry which is preliminary data.</text>
</comment>
<protein>
    <submittedName>
        <fullName evidence="1">Uncharacterized protein</fullName>
    </submittedName>
</protein>
<dbReference type="EMBL" id="JALIGE010000076">
    <property type="protein sequence ID" value="MCS2162902.1"/>
    <property type="molecule type" value="Genomic_DNA"/>
</dbReference>
<organism evidence="1 2">
    <name type="scientific">Scandinavium hiltneri</name>
    <dbReference type="NCBI Taxonomy" id="2926519"/>
    <lineage>
        <taxon>Bacteria</taxon>
        <taxon>Pseudomonadati</taxon>
        <taxon>Pseudomonadota</taxon>
        <taxon>Gammaproteobacteria</taxon>
        <taxon>Enterobacterales</taxon>
        <taxon>Enterobacteriaceae</taxon>
        <taxon>Scandinavium</taxon>
    </lineage>
</organism>